<comment type="cofactor">
    <cofactor evidence="1 6">
        <name>heme</name>
        <dbReference type="ChEBI" id="CHEBI:30413"/>
    </cofactor>
</comment>
<keyword evidence="4 6" id="KW-0479">Metal-binding</keyword>
<dbReference type="InterPro" id="IPR017972">
    <property type="entry name" value="Cyt_P450_CS"/>
</dbReference>
<evidence type="ECO:0000256" key="2">
    <source>
        <dbReference type="ARBA" id="ARBA00010617"/>
    </source>
</evidence>
<dbReference type="InterPro" id="IPR002401">
    <property type="entry name" value="Cyt_P450_E_grp-I"/>
</dbReference>
<dbReference type="GO" id="GO:0020037">
    <property type="term" value="F:heme binding"/>
    <property type="evidence" value="ECO:0007669"/>
    <property type="project" value="InterPro"/>
</dbReference>
<dbReference type="Gene3D" id="1.10.630.10">
    <property type="entry name" value="Cytochrome P450"/>
    <property type="match status" value="1"/>
</dbReference>
<dbReference type="GO" id="GO:0005506">
    <property type="term" value="F:iron ion binding"/>
    <property type="evidence" value="ECO:0007669"/>
    <property type="project" value="InterPro"/>
</dbReference>
<keyword evidence="5 6" id="KW-0408">Iron</keyword>
<name>A0AAJ0FIZ9_9PEZI</name>
<keyword evidence="3 6" id="KW-0349">Heme</keyword>
<dbReference type="InterPro" id="IPR036396">
    <property type="entry name" value="Cyt_P450_sf"/>
</dbReference>
<dbReference type="RefSeq" id="XP_060281121.1">
    <property type="nucleotide sequence ID" value="XM_060431166.1"/>
</dbReference>
<feature type="transmembrane region" description="Helical" evidence="8">
    <location>
        <begin position="21"/>
        <end position="41"/>
    </location>
</feature>
<dbReference type="PROSITE" id="PS00086">
    <property type="entry name" value="CYTOCHROME_P450"/>
    <property type="match status" value="1"/>
</dbReference>
<keyword evidence="7" id="KW-0560">Oxidoreductase</keyword>
<proteinExistence type="inferred from homology"/>
<sequence length="455" mass="51072">MASAQSSILQQKLALVMDNKLSVLVGVLIVYLVSKVVYAVFLSPTRHIPGSLLDKTIGIRFALTMLRSNKMYFAAEQNRRYGPLVEISPGVMSCNSTTAVKTVYSSHKWRKSHFYSDFADFNGVSSLFSETKPERAQILRRAFLPAFSRANLCGMAPNIFSHIYKFLAKLDEFERAGKPLEAYKWTRYLTFEVVTDVGFGGEYDMISSGELNHPFVKDFDDSSSWGLVKTVFPFASKLPGWAIGKRLANWRAAENRTLKHAQGGLAQWRHHKQIGKTANRVDILQRLIEHGEKNPKEKLSEQELETEIMEIMLAGGDTTATTVTYGLYELAKNRPVQEKLRAALRTEMPDPADVTIEHLEAVPYLDWTVKEMLRTHPTLPSLLERVVPPEGAQIAGYHVPGGSIIAMSAWSMNKSPEVFPDPLAFQPERWEKPTPEMTANMLTFSTGPRACVGQK</sequence>
<dbReference type="InterPro" id="IPR001128">
    <property type="entry name" value="Cyt_P450"/>
</dbReference>
<evidence type="ECO:0000256" key="4">
    <source>
        <dbReference type="ARBA" id="ARBA00022723"/>
    </source>
</evidence>
<accession>A0AAJ0FIZ9</accession>
<dbReference type="GO" id="GO:0004497">
    <property type="term" value="F:monooxygenase activity"/>
    <property type="evidence" value="ECO:0007669"/>
    <property type="project" value="UniProtKB-KW"/>
</dbReference>
<dbReference type="PANTHER" id="PTHR24305">
    <property type="entry name" value="CYTOCHROME P450"/>
    <property type="match status" value="1"/>
</dbReference>
<dbReference type="InterPro" id="IPR050121">
    <property type="entry name" value="Cytochrome_P450_monoxygenase"/>
</dbReference>
<evidence type="ECO:0000256" key="3">
    <source>
        <dbReference type="ARBA" id="ARBA00022617"/>
    </source>
</evidence>
<keyword evidence="8" id="KW-0472">Membrane</keyword>
<evidence type="ECO:0000313" key="10">
    <source>
        <dbReference type="Proteomes" id="UP001244011"/>
    </source>
</evidence>
<dbReference type="EMBL" id="MU839017">
    <property type="protein sequence ID" value="KAK1764908.1"/>
    <property type="molecule type" value="Genomic_DNA"/>
</dbReference>
<dbReference type="Pfam" id="PF00067">
    <property type="entry name" value="p450"/>
    <property type="match status" value="1"/>
</dbReference>
<evidence type="ECO:0000313" key="9">
    <source>
        <dbReference type="EMBL" id="KAK1764908.1"/>
    </source>
</evidence>
<dbReference type="PANTHER" id="PTHR24305:SF166">
    <property type="entry name" value="CYTOCHROME P450 12A4, MITOCHONDRIAL-RELATED"/>
    <property type="match status" value="1"/>
</dbReference>
<feature type="binding site" description="axial binding residue" evidence="6">
    <location>
        <position position="451"/>
    </location>
    <ligand>
        <name>heme</name>
        <dbReference type="ChEBI" id="CHEBI:30413"/>
    </ligand>
    <ligandPart>
        <name>Fe</name>
        <dbReference type="ChEBI" id="CHEBI:18248"/>
    </ligandPart>
</feature>
<reference evidence="9" key="1">
    <citation type="submission" date="2023-06" db="EMBL/GenBank/DDBJ databases">
        <title>Genome-scale phylogeny and comparative genomics of the fungal order Sordariales.</title>
        <authorList>
            <consortium name="Lawrence Berkeley National Laboratory"/>
            <person name="Hensen N."/>
            <person name="Bonometti L."/>
            <person name="Westerberg I."/>
            <person name="Brannstrom I.O."/>
            <person name="Guillou S."/>
            <person name="Cros-Aarteil S."/>
            <person name="Calhoun S."/>
            <person name="Haridas S."/>
            <person name="Kuo A."/>
            <person name="Mondo S."/>
            <person name="Pangilinan J."/>
            <person name="Riley R."/>
            <person name="Labutti K."/>
            <person name="Andreopoulos B."/>
            <person name="Lipzen A."/>
            <person name="Chen C."/>
            <person name="Yanf M."/>
            <person name="Daum C."/>
            <person name="Ng V."/>
            <person name="Clum A."/>
            <person name="Steindorff A."/>
            <person name="Ohm R."/>
            <person name="Martin F."/>
            <person name="Silar P."/>
            <person name="Natvig D."/>
            <person name="Lalanne C."/>
            <person name="Gautier V."/>
            <person name="Ament-Velasquez S.L."/>
            <person name="Kruys A."/>
            <person name="Hutchinson M.I."/>
            <person name="Powell A.J."/>
            <person name="Barry K."/>
            <person name="Miller A.N."/>
            <person name="Grigoriev I.V."/>
            <person name="Debuchy R."/>
            <person name="Gladieux P."/>
            <person name="Thoren M.H."/>
            <person name="Johannesson H."/>
        </authorList>
    </citation>
    <scope>NUCLEOTIDE SEQUENCE</scope>
    <source>
        <strain evidence="9">8032-3</strain>
    </source>
</reference>
<dbReference type="GeneID" id="85314353"/>
<gene>
    <name evidence="9" type="ORF">QBC33DRAFT_579864</name>
</gene>
<evidence type="ECO:0000256" key="1">
    <source>
        <dbReference type="ARBA" id="ARBA00001971"/>
    </source>
</evidence>
<dbReference type="Proteomes" id="UP001244011">
    <property type="component" value="Unassembled WGS sequence"/>
</dbReference>
<dbReference type="GO" id="GO:0016705">
    <property type="term" value="F:oxidoreductase activity, acting on paired donors, with incorporation or reduction of molecular oxygen"/>
    <property type="evidence" value="ECO:0007669"/>
    <property type="project" value="InterPro"/>
</dbReference>
<keyword evidence="7" id="KW-0503">Monooxygenase</keyword>
<keyword evidence="10" id="KW-1185">Reference proteome</keyword>
<evidence type="ECO:0000256" key="7">
    <source>
        <dbReference type="RuleBase" id="RU000461"/>
    </source>
</evidence>
<keyword evidence="8" id="KW-1133">Transmembrane helix</keyword>
<protein>
    <submittedName>
        <fullName evidence="9">Cytochrome P450</fullName>
    </submittedName>
</protein>
<dbReference type="PRINTS" id="PR00463">
    <property type="entry name" value="EP450I"/>
</dbReference>
<comment type="similarity">
    <text evidence="2 7">Belongs to the cytochrome P450 family.</text>
</comment>
<dbReference type="PRINTS" id="PR00385">
    <property type="entry name" value="P450"/>
</dbReference>
<dbReference type="AlphaFoldDB" id="A0AAJ0FIZ9"/>
<organism evidence="9 10">
    <name type="scientific">Phialemonium atrogriseum</name>
    <dbReference type="NCBI Taxonomy" id="1093897"/>
    <lineage>
        <taxon>Eukaryota</taxon>
        <taxon>Fungi</taxon>
        <taxon>Dikarya</taxon>
        <taxon>Ascomycota</taxon>
        <taxon>Pezizomycotina</taxon>
        <taxon>Sordariomycetes</taxon>
        <taxon>Sordariomycetidae</taxon>
        <taxon>Cephalothecales</taxon>
        <taxon>Cephalothecaceae</taxon>
        <taxon>Phialemonium</taxon>
    </lineage>
</organism>
<comment type="caution">
    <text evidence="9">The sequence shown here is derived from an EMBL/GenBank/DDBJ whole genome shotgun (WGS) entry which is preliminary data.</text>
</comment>
<keyword evidence="8" id="KW-0812">Transmembrane</keyword>
<evidence type="ECO:0000256" key="6">
    <source>
        <dbReference type="PIRSR" id="PIRSR602401-1"/>
    </source>
</evidence>
<evidence type="ECO:0000256" key="8">
    <source>
        <dbReference type="SAM" id="Phobius"/>
    </source>
</evidence>
<evidence type="ECO:0000256" key="5">
    <source>
        <dbReference type="ARBA" id="ARBA00023004"/>
    </source>
</evidence>
<dbReference type="SUPFAM" id="SSF48264">
    <property type="entry name" value="Cytochrome P450"/>
    <property type="match status" value="1"/>
</dbReference>